<keyword evidence="3" id="KW-0547">Nucleotide-binding</keyword>
<evidence type="ECO:0000313" key="12">
    <source>
        <dbReference type="Proteomes" id="UP000661012"/>
    </source>
</evidence>
<dbReference type="EMBL" id="JACYNN010000027">
    <property type="protein sequence ID" value="MBD8108909.1"/>
    <property type="molecule type" value="Genomic_DNA"/>
</dbReference>
<feature type="region of interest" description="Disordered" evidence="7">
    <location>
        <begin position="521"/>
        <end position="561"/>
    </location>
</feature>
<dbReference type="InterPro" id="IPR003439">
    <property type="entry name" value="ABC_transporter-like_ATP-bd"/>
</dbReference>
<evidence type="ECO:0000256" key="5">
    <source>
        <dbReference type="ARBA" id="ARBA00061571"/>
    </source>
</evidence>
<evidence type="ECO:0000256" key="1">
    <source>
        <dbReference type="ARBA" id="ARBA00006526"/>
    </source>
</evidence>
<dbReference type="CDD" id="cd03221">
    <property type="entry name" value="ABCF_EF-3"/>
    <property type="match status" value="2"/>
</dbReference>
<evidence type="ECO:0000313" key="10">
    <source>
        <dbReference type="EMBL" id="TKJ90487.1"/>
    </source>
</evidence>
<dbReference type="InterPro" id="IPR027417">
    <property type="entry name" value="P-loop_NTPase"/>
</dbReference>
<dbReference type="PROSITE" id="PS50893">
    <property type="entry name" value="ABC_TRANSPORTER_2"/>
    <property type="match status" value="2"/>
</dbReference>
<dbReference type="NCBIfam" id="NF007921">
    <property type="entry name" value="PRK10636.1"/>
    <property type="match status" value="1"/>
</dbReference>
<dbReference type="FunFam" id="3.40.50.300:FF:000011">
    <property type="entry name" value="Putative ABC transporter ATP-binding component"/>
    <property type="match status" value="1"/>
</dbReference>
<dbReference type="SUPFAM" id="SSF52540">
    <property type="entry name" value="P-loop containing nucleoside triphosphate hydrolases"/>
    <property type="match status" value="2"/>
</dbReference>
<evidence type="ECO:0000259" key="8">
    <source>
        <dbReference type="PROSITE" id="PS50893"/>
    </source>
</evidence>
<keyword evidence="4 10" id="KW-0067">ATP-binding</keyword>
<comment type="similarity">
    <text evidence="1">Belongs to the ABC transporter superfamily. Drug exporter-2 (TC 3.A.1.117) family.</text>
</comment>
<keyword evidence="12" id="KW-1185">Reference proteome</keyword>
<protein>
    <recommendedName>
        <fullName evidence="6">Probable ATP-binding protein YheS</fullName>
    </recommendedName>
</protein>
<dbReference type="GO" id="GO:0016887">
    <property type="term" value="F:ATP hydrolysis activity"/>
    <property type="evidence" value="ECO:0007669"/>
    <property type="project" value="InterPro"/>
</dbReference>
<dbReference type="InterPro" id="IPR032781">
    <property type="entry name" value="ABC_tran_Xtn"/>
</dbReference>
<dbReference type="Proteomes" id="UP000306393">
    <property type="component" value="Unassembled WGS sequence"/>
</dbReference>
<dbReference type="Pfam" id="PF00005">
    <property type="entry name" value="ABC_tran"/>
    <property type="match status" value="2"/>
</dbReference>
<feature type="domain" description="ABC transporter" evidence="8">
    <location>
        <begin position="313"/>
        <end position="527"/>
    </location>
</feature>
<reference evidence="9 12" key="2">
    <citation type="journal article" date="2020" name="FEMS Microbiol. Ecol.">
        <title>Temporal dynamics of bacterial communities during seed development and maturation.</title>
        <authorList>
            <person name="Chesneau G."/>
            <person name="Torres-Cortes G."/>
            <person name="Briand M."/>
            <person name="Darrasse A."/>
            <person name="Preveaux A."/>
            <person name="Marais C."/>
            <person name="Jacques M.A."/>
            <person name="Shade A."/>
            <person name="Barret M."/>
        </authorList>
    </citation>
    <scope>NUCLEOTIDE SEQUENCE [LARGE SCALE GENOMIC DNA]</scope>
    <source>
        <strain evidence="9 12">CFBP13732</strain>
    </source>
</reference>
<comment type="similarity">
    <text evidence="5">Belongs to the ABC transporter superfamily. ABCF family. YheS subfamily.</text>
</comment>
<evidence type="ECO:0000256" key="7">
    <source>
        <dbReference type="SAM" id="MobiDB-lite"/>
    </source>
</evidence>
<evidence type="ECO:0000256" key="4">
    <source>
        <dbReference type="ARBA" id="ARBA00022840"/>
    </source>
</evidence>
<dbReference type="InterPro" id="IPR050611">
    <property type="entry name" value="ABCF"/>
</dbReference>
<dbReference type="PANTHER" id="PTHR19211:SF14">
    <property type="entry name" value="ATP-BINDING CASSETTE SUB-FAMILY F MEMBER 1"/>
    <property type="match status" value="1"/>
</dbReference>
<dbReference type="SMART" id="SM00382">
    <property type="entry name" value="AAA"/>
    <property type="match status" value="2"/>
</dbReference>
<dbReference type="STRING" id="1219360.GCA_001571305_03479"/>
<name>A0A4V5U9K6_9GAMM</name>
<feature type="domain" description="ABC transporter" evidence="8">
    <location>
        <begin position="2"/>
        <end position="246"/>
    </location>
</feature>
<dbReference type="Gene3D" id="3.40.50.300">
    <property type="entry name" value="P-loop containing nucleotide triphosphate hydrolases"/>
    <property type="match status" value="2"/>
</dbReference>
<keyword evidence="2" id="KW-0677">Repeat</keyword>
<reference evidence="10 11" key="1">
    <citation type="journal article" date="2019" name="Sci. Rep.">
        <title>Differences in resource use lead to coexistence of seed-transmitted microbial populations.</title>
        <authorList>
            <person name="Torres-Cortes G."/>
            <person name="Garcia B.J."/>
            <person name="Compant S."/>
            <person name="Rezki S."/>
            <person name="Jones P."/>
            <person name="Preveaux A."/>
            <person name="Briand M."/>
            <person name="Roulet A."/>
            <person name="Bouchez O."/>
            <person name="Jacobson D."/>
            <person name="Barret M."/>
        </authorList>
    </citation>
    <scope>NUCLEOTIDE SEQUENCE [LARGE SCALE GENOMIC DNA]</scope>
    <source>
        <strain evidence="10 11">CFBP13511</strain>
    </source>
</reference>
<dbReference type="AlphaFoldDB" id="A0A4V5U9K6"/>
<comment type="caution">
    <text evidence="10">The sequence shown here is derived from an EMBL/GenBank/DDBJ whole genome shotgun (WGS) entry which is preliminary data.</text>
</comment>
<dbReference type="RefSeq" id="WP_137269249.1">
    <property type="nucleotide sequence ID" value="NZ_CP146504.1"/>
</dbReference>
<proteinExistence type="inferred from homology"/>
<evidence type="ECO:0000256" key="3">
    <source>
        <dbReference type="ARBA" id="ARBA00022741"/>
    </source>
</evidence>
<dbReference type="GO" id="GO:0005524">
    <property type="term" value="F:ATP binding"/>
    <property type="evidence" value="ECO:0007669"/>
    <property type="project" value="UniProtKB-KW"/>
</dbReference>
<dbReference type="Pfam" id="PF12848">
    <property type="entry name" value="ABC_tran_Xtn"/>
    <property type="match status" value="1"/>
</dbReference>
<dbReference type="FunFam" id="3.40.50.300:FF:002053">
    <property type="entry name" value="ABC transporter ATP-binding protein"/>
    <property type="match status" value="1"/>
</dbReference>
<feature type="compositionally biased region" description="Basic and acidic residues" evidence="7">
    <location>
        <begin position="542"/>
        <end position="553"/>
    </location>
</feature>
<dbReference type="EMBL" id="QGAC01000009">
    <property type="protein sequence ID" value="TKJ90487.1"/>
    <property type="molecule type" value="Genomic_DNA"/>
</dbReference>
<evidence type="ECO:0000313" key="9">
    <source>
        <dbReference type="EMBL" id="MBD8108909.1"/>
    </source>
</evidence>
<dbReference type="OrthoDB" id="9762051at2"/>
<dbReference type="InterPro" id="IPR003593">
    <property type="entry name" value="AAA+_ATPase"/>
</dbReference>
<sequence length="633" mass="70919">MIVFSSLQIRRGVRVLLDNATATINPGQKVGLVGKNGCGKSTLLALLKNEISADAGSFSYPGTWSLAWVNQETPALDIPAIEYVIDGDREFRQLESELAQANETNDGHAIAMLHGKLDAVQAWTIQSRAASLLDGLGFTQEQLQRPVSDFSGGWRMRLNLAQALICRSDLLLLDEPTNHLDLDAVIWLERWLKSYSGTLVLISHDRDFLDPVVDKILHIEQQSIFEYTGNYSSFEIQRATRLSQQQSMFEHQQQKVAHLQSFIDRFKAKASKAKQAQSRIKTLERMELIAPAHVDNPFTFSFREPESLPNPLLKMEKVSAGYGDRKILNSIKLNLVPGSRIGLLGRNGAGKSTLIKLLAGELAPLQGDIGLAKGIKLGYFAQHQLEFLRADESPLQHLVRLAPKVLEQQLRDYLGGFGFQGDKVSEETRRFSGGEKARLVLALVVWQRPNLLLLDEPTNHLDLDMRQALTEALIDFEGALVVVSHDRHLLRSTTDDLYLVHDGKVEAFEGDLEDYQQWLSDQQRQASADATPKADSANSAQARKDQKRRDAELRTQTQPLRKQIEKLEKQMEKHNTQLADAENKLSDSAIYEQSRKADLTAALQQQATAKSALEACEMEWLEAQEELESIMNA</sequence>
<evidence type="ECO:0000256" key="2">
    <source>
        <dbReference type="ARBA" id="ARBA00022737"/>
    </source>
</evidence>
<dbReference type="PROSITE" id="PS00211">
    <property type="entry name" value="ABC_TRANSPORTER_1"/>
    <property type="match status" value="2"/>
</dbReference>
<dbReference type="PANTHER" id="PTHR19211">
    <property type="entry name" value="ATP-BINDING TRANSPORT PROTEIN-RELATED"/>
    <property type="match status" value="1"/>
</dbReference>
<gene>
    <name evidence="10" type="ORF">EpCFBP13511_11510</name>
    <name evidence="9" type="ORF">IFT93_21285</name>
</gene>
<evidence type="ECO:0000313" key="11">
    <source>
        <dbReference type="Proteomes" id="UP000306393"/>
    </source>
</evidence>
<organism evidence="10 11">
    <name type="scientific">Erwinia persicina</name>
    <dbReference type="NCBI Taxonomy" id="55211"/>
    <lineage>
        <taxon>Bacteria</taxon>
        <taxon>Pseudomonadati</taxon>
        <taxon>Pseudomonadota</taxon>
        <taxon>Gammaproteobacteria</taxon>
        <taxon>Enterobacterales</taxon>
        <taxon>Erwiniaceae</taxon>
        <taxon>Erwinia</taxon>
    </lineage>
</organism>
<dbReference type="Proteomes" id="UP000661012">
    <property type="component" value="Unassembled WGS sequence"/>
</dbReference>
<accession>A0A4V5U9K6</accession>
<evidence type="ECO:0000256" key="6">
    <source>
        <dbReference type="ARBA" id="ARBA00069073"/>
    </source>
</evidence>
<dbReference type="InterPro" id="IPR017871">
    <property type="entry name" value="ABC_transporter-like_CS"/>
</dbReference>